<name>Q2H5H2_CHAGB</name>
<gene>
    <name evidence="2" type="ORF">CHGG_06093</name>
</gene>
<dbReference type="OrthoDB" id="74360at2759"/>
<reference evidence="3" key="1">
    <citation type="journal article" date="2015" name="Genome Announc.">
        <title>Draft genome sequence of the cellulolytic fungus Chaetomium globosum.</title>
        <authorList>
            <person name="Cuomo C.A."/>
            <person name="Untereiner W.A."/>
            <person name="Ma L.-J."/>
            <person name="Grabherr M."/>
            <person name="Birren B.W."/>
        </authorList>
    </citation>
    <scope>NUCLEOTIDE SEQUENCE [LARGE SCALE GENOMIC DNA]</scope>
    <source>
        <strain evidence="3">ATCC 6205 / CBS 148.51 / DSM 1962 / NBRC 6347 / NRRL 1970</strain>
    </source>
</reference>
<dbReference type="PRINTS" id="PR00469">
    <property type="entry name" value="PNDRDTASEII"/>
</dbReference>
<dbReference type="InParanoid" id="Q2H5H2"/>
<dbReference type="RefSeq" id="XP_001222188.1">
    <property type="nucleotide sequence ID" value="XM_001222187.1"/>
</dbReference>
<dbReference type="EMBL" id="CH408031">
    <property type="protein sequence ID" value="EAQ89474.1"/>
    <property type="molecule type" value="Genomic_DNA"/>
</dbReference>
<dbReference type="AlphaFoldDB" id="Q2H5H2"/>
<dbReference type="HOGENOM" id="CLU_006937_7_0_1"/>
<dbReference type="InterPro" id="IPR051209">
    <property type="entry name" value="FAD-bind_Monooxygenase_sf"/>
</dbReference>
<evidence type="ECO:0000256" key="1">
    <source>
        <dbReference type="ARBA" id="ARBA00010139"/>
    </source>
</evidence>
<dbReference type="SUPFAM" id="SSF51905">
    <property type="entry name" value="FAD/NAD(P)-binding domain"/>
    <property type="match status" value="2"/>
</dbReference>
<comment type="similarity">
    <text evidence="1">Belongs to the FAD-binding monooxygenase family.</text>
</comment>
<dbReference type="eggNOG" id="KOG1399">
    <property type="taxonomic scope" value="Eukaryota"/>
</dbReference>
<dbReference type="GeneID" id="4390950"/>
<proteinExistence type="inferred from homology"/>
<dbReference type="PANTHER" id="PTHR42877:SF4">
    <property type="entry name" value="FAD_NAD(P)-BINDING DOMAIN-CONTAINING PROTEIN-RELATED"/>
    <property type="match status" value="1"/>
</dbReference>
<sequence length="503" mass="55843">MDVTQELDVIIVGAGLSGISALTRVRQELPNANVAVFEAGDRVGGTWSKNTYPGLSCDIPSQLYSYSFAPNSDWSEVYAPQLEILAYIESVVSRFDHGSHIYLGQECTAAEWVDDEFLWRIHFLDRESGRSYVKHSRFLITAVGFCDVPNGAEGIRDIQNFDGSLSHSANWDHSFDFRDKNVLVVGNGCSANQFVPYLVKHAPIRSLVQVMRSPHWIAPKDDGPAPAWQKWQVPPSPAPEVISPNKHGQGVPLIPAVTPAVEVAAYSYIRRAAPREYHDLLVPDYDFGAKRPVVDHGYLDALHDPKVKLVKSSSLAVVGPRDVQVEGGEIFQADVIILANGFKTQELLTRMGITGLDGVELPKFWREEGNFPSAYMGISVPDFPNLFLLTGPNTLPVGHSTLAGIEWSVEYILRVIGPLAKDSTATRRVKVQVKQSAHKSFNDGIQAKGQSLVVSTAGVRNWYVDGRSGRNTLLWPGRQLAFWWSRCVRKVHWGDFEVERKEV</sequence>
<dbReference type="OMA" id="TWYINKE"/>
<dbReference type="Pfam" id="PF13450">
    <property type="entry name" value="NAD_binding_8"/>
    <property type="match status" value="1"/>
</dbReference>
<accession>Q2H5H2</accession>
<dbReference type="VEuPathDB" id="FungiDB:CHGG_06093"/>
<evidence type="ECO:0000313" key="2">
    <source>
        <dbReference type="EMBL" id="EAQ89474.1"/>
    </source>
</evidence>
<dbReference type="Proteomes" id="UP000001056">
    <property type="component" value="Unassembled WGS sequence"/>
</dbReference>
<keyword evidence="3" id="KW-1185">Reference proteome</keyword>
<protein>
    <submittedName>
        <fullName evidence="2">Uncharacterized protein</fullName>
    </submittedName>
</protein>
<evidence type="ECO:0000313" key="3">
    <source>
        <dbReference type="Proteomes" id="UP000001056"/>
    </source>
</evidence>
<organism evidence="2 3">
    <name type="scientific">Chaetomium globosum (strain ATCC 6205 / CBS 148.51 / DSM 1962 / NBRC 6347 / NRRL 1970)</name>
    <name type="common">Soil fungus</name>
    <dbReference type="NCBI Taxonomy" id="306901"/>
    <lineage>
        <taxon>Eukaryota</taxon>
        <taxon>Fungi</taxon>
        <taxon>Dikarya</taxon>
        <taxon>Ascomycota</taxon>
        <taxon>Pezizomycotina</taxon>
        <taxon>Sordariomycetes</taxon>
        <taxon>Sordariomycetidae</taxon>
        <taxon>Sordariales</taxon>
        <taxon>Chaetomiaceae</taxon>
        <taxon>Chaetomium</taxon>
    </lineage>
</organism>
<dbReference type="Gene3D" id="3.50.50.60">
    <property type="entry name" value="FAD/NAD(P)-binding domain"/>
    <property type="match status" value="2"/>
</dbReference>
<dbReference type="PANTHER" id="PTHR42877">
    <property type="entry name" value="L-ORNITHINE N(5)-MONOOXYGENASE-RELATED"/>
    <property type="match status" value="1"/>
</dbReference>
<dbReference type="InterPro" id="IPR036188">
    <property type="entry name" value="FAD/NAD-bd_sf"/>
</dbReference>